<comment type="caution">
    <text evidence="2">The sequence shown here is derived from an EMBL/GenBank/DDBJ whole genome shotgun (WGS) entry which is preliminary data.</text>
</comment>
<feature type="compositionally biased region" description="Basic and acidic residues" evidence="1">
    <location>
        <begin position="22"/>
        <end position="40"/>
    </location>
</feature>
<protein>
    <submittedName>
        <fullName evidence="2">Uncharacterized protein</fullName>
    </submittedName>
</protein>
<evidence type="ECO:0000256" key="1">
    <source>
        <dbReference type="SAM" id="MobiDB-lite"/>
    </source>
</evidence>
<sequence>MLDGSAAHDGWNSASCPDDQWDDRFSGESECAHQPVHDEGDASHIAAILQDGEQEEEHEELGYKGEYCAHSCDDTVCKDTREQGEYPKAVCDQMDLFAKKGKKLFQKWGGIPSYQADGEVEYPCHDGEEKRNGCKAMRGDGVEFKAFLCFLLYLAVLCDMFGHLVTLVDDDGLRVILKVGFQLLSCFFNICLESRGRCGHGREEEFVCFNQLDGCPTHLTTLGYLVQIVVADDFRDVAFNKIGEERTERQFLFRQAFFNLGLQRLNPGSLTGRNLHNGGSGHL</sequence>
<feature type="region of interest" description="Disordered" evidence="1">
    <location>
        <begin position="1"/>
        <end position="40"/>
    </location>
</feature>
<dbReference type="EMBL" id="VSSQ01010501">
    <property type="protein sequence ID" value="MPM44502.1"/>
    <property type="molecule type" value="Genomic_DNA"/>
</dbReference>
<reference evidence="2" key="1">
    <citation type="submission" date="2019-08" db="EMBL/GenBank/DDBJ databases">
        <authorList>
            <person name="Kucharzyk K."/>
            <person name="Murdoch R.W."/>
            <person name="Higgins S."/>
            <person name="Loffler F."/>
        </authorList>
    </citation>
    <scope>NUCLEOTIDE SEQUENCE</scope>
</reference>
<name>A0A644ZUG6_9ZZZZ</name>
<proteinExistence type="predicted"/>
<accession>A0A644ZUG6</accession>
<gene>
    <name evidence="2" type="ORF">SDC9_91180</name>
</gene>
<dbReference type="AlphaFoldDB" id="A0A644ZUG6"/>
<organism evidence="2">
    <name type="scientific">bioreactor metagenome</name>
    <dbReference type="NCBI Taxonomy" id="1076179"/>
    <lineage>
        <taxon>unclassified sequences</taxon>
        <taxon>metagenomes</taxon>
        <taxon>ecological metagenomes</taxon>
    </lineage>
</organism>
<evidence type="ECO:0000313" key="2">
    <source>
        <dbReference type="EMBL" id="MPM44502.1"/>
    </source>
</evidence>